<dbReference type="PANTHER" id="PTHR42941">
    <property type="entry name" value="SLL1037 PROTEIN"/>
    <property type="match status" value="1"/>
</dbReference>
<sequence>MKCKSCPFWISIITIILLSLVITYQFVEPAPPKKIRIATGREGGGYHTFAVEYQKFIAQKNFQLEIQTTAGSVEALQLLKLGKVDVSFLQGGISDETTVESAELEALASLFYEPLWVFYPTHKPIQYLFELRGKRIAVGEEGSGTRKLVLFLLKENGVTEKNTTFLALPKEAAAQQLATKEIDVAFFVMSPTADTISQLLNNPDLELLNFKRDLAYTSRYPFLTTIKIGEGMINLEKNIPKTDKTLLATTASLVARRDLPHSLVRLLLMAATNVHSKGGFLEKKNQFPSEQFVEFPLNAEARHYLEHGQNWLENVFPFGLAATLDRLKVMLIPLIAVIIPLIKGVVPIYKWGIRFKIFRWYRVLREIDHDIESMKDLEVIDKKIEQMKQLQRELLDVVSVPLGYMSEFYTLRMHLNLILRRLKDRRQEVLDSR</sequence>
<keyword evidence="1" id="KW-0812">Transmembrane</keyword>
<organism evidence="2 3">
    <name type="scientific">Thioploca ingrica</name>
    <dbReference type="NCBI Taxonomy" id="40754"/>
    <lineage>
        <taxon>Bacteria</taxon>
        <taxon>Pseudomonadati</taxon>
        <taxon>Pseudomonadota</taxon>
        <taxon>Gammaproteobacteria</taxon>
        <taxon>Thiotrichales</taxon>
        <taxon>Thiotrichaceae</taxon>
        <taxon>Thioploca</taxon>
    </lineage>
</organism>
<evidence type="ECO:0000256" key="1">
    <source>
        <dbReference type="SAM" id="Phobius"/>
    </source>
</evidence>
<dbReference type="Gene3D" id="3.40.190.10">
    <property type="entry name" value="Periplasmic binding protein-like II"/>
    <property type="match status" value="2"/>
</dbReference>
<gene>
    <name evidence="2" type="ORF">THII_2117</name>
</gene>
<keyword evidence="2" id="KW-0675">Receptor</keyword>
<protein>
    <submittedName>
        <fullName evidence="2">TAXI family TRAP transporter solute receptor</fullName>
    </submittedName>
</protein>
<dbReference type="OrthoDB" id="9780180at2"/>
<feature type="transmembrane region" description="Helical" evidence="1">
    <location>
        <begin position="7"/>
        <end position="27"/>
    </location>
</feature>
<dbReference type="HOGENOM" id="CLU_030939_0_0_6"/>
<dbReference type="EMBL" id="AP014633">
    <property type="protein sequence ID" value="BAP56414.1"/>
    <property type="molecule type" value="Genomic_DNA"/>
</dbReference>
<dbReference type="STRING" id="40754.THII_2117"/>
<keyword evidence="3" id="KW-1185">Reference proteome</keyword>
<feature type="transmembrane region" description="Helical" evidence="1">
    <location>
        <begin position="330"/>
        <end position="349"/>
    </location>
</feature>
<dbReference type="AlphaFoldDB" id="A0A090AGU8"/>
<evidence type="ECO:0000313" key="2">
    <source>
        <dbReference type="EMBL" id="BAP56414.1"/>
    </source>
</evidence>
<proteinExistence type="predicted"/>
<dbReference type="InterPro" id="IPR011852">
    <property type="entry name" value="TRAP_TAXI"/>
</dbReference>
<keyword evidence="1" id="KW-0472">Membrane</keyword>
<dbReference type="PANTHER" id="PTHR42941:SF1">
    <property type="entry name" value="SLL1037 PROTEIN"/>
    <property type="match status" value="1"/>
</dbReference>
<dbReference type="KEGG" id="tig:THII_2117"/>
<keyword evidence="1" id="KW-1133">Transmembrane helix</keyword>
<dbReference type="Proteomes" id="UP000031623">
    <property type="component" value="Chromosome"/>
</dbReference>
<dbReference type="Pfam" id="PF16868">
    <property type="entry name" value="NMT1_3"/>
    <property type="match status" value="1"/>
</dbReference>
<accession>A0A090AGU8</accession>
<reference evidence="2 3" key="1">
    <citation type="journal article" date="2014" name="ISME J.">
        <title>Ecophysiology of Thioploca ingrica as revealed by the complete genome sequence supplemented with proteomic evidence.</title>
        <authorList>
            <person name="Kojima H."/>
            <person name="Ogura Y."/>
            <person name="Yamamoto N."/>
            <person name="Togashi T."/>
            <person name="Mori H."/>
            <person name="Watanabe T."/>
            <person name="Nemoto F."/>
            <person name="Kurokawa K."/>
            <person name="Hayashi T."/>
            <person name="Fukui M."/>
        </authorList>
    </citation>
    <scope>NUCLEOTIDE SEQUENCE [LARGE SCALE GENOMIC DNA]</scope>
</reference>
<name>A0A090AGU8_9GAMM</name>
<dbReference type="SUPFAM" id="SSF53850">
    <property type="entry name" value="Periplasmic binding protein-like II"/>
    <property type="match status" value="1"/>
</dbReference>
<evidence type="ECO:0000313" key="3">
    <source>
        <dbReference type="Proteomes" id="UP000031623"/>
    </source>
</evidence>